<proteinExistence type="predicted"/>
<dbReference type="Gramene" id="C.cajan_25412.t">
    <property type="protein sequence ID" value="C.cajan_25412.t.cds1"/>
    <property type="gene ID" value="C.cajan_25412"/>
</dbReference>
<dbReference type="InterPro" id="IPR053134">
    <property type="entry name" value="RNA-dir_DNA_polymerase"/>
</dbReference>
<dbReference type="EMBL" id="KQ483439">
    <property type="protein sequence ID" value="KYP51390.1"/>
    <property type="molecule type" value="Genomic_DNA"/>
</dbReference>
<sequence>MDKLKGTFVFFKIDLRFRYHQIRVKKSDIPNTTFKTRYDHYVYVVMSFGKTNAPIVFMEYMNMIFKPFLDRFVMVFIDNILIYSGSLDEHKEHLRLVLEVLSKNQLYVKLSKCDFWLSKDKLLGHVISIERILMDPTKVEIVM</sequence>
<dbReference type="FunFam" id="3.30.70.270:FF:000003">
    <property type="entry name" value="Transposon Ty3-G Gag-Pol polyprotein"/>
    <property type="match status" value="1"/>
</dbReference>
<reference evidence="2 4" key="1">
    <citation type="journal article" date="2012" name="Nat. Biotechnol.">
        <title>Draft genome sequence of pigeonpea (Cajanus cajan), an orphan legume crop of resource-poor farmers.</title>
        <authorList>
            <person name="Varshney R.K."/>
            <person name="Chen W."/>
            <person name="Li Y."/>
            <person name="Bharti A.K."/>
            <person name="Saxena R.K."/>
            <person name="Schlueter J.A."/>
            <person name="Donoghue M.T."/>
            <person name="Azam S."/>
            <person name="Fan G."/>
            <person name="Whaley A.M."/>
            <person name="Farmer A.D."/>
            <person name="Sheridan J."/>
            <person name="Iwata A."/>
            <person name="Tuteja R."/>
            <person name="Penmetsa R.V."/>
            <person name="Wu W."/>
            <person name="Upadhyaya H.D."/>
            <person name="Yang S.P."/>
            <person name="Shah T."/>
            <person name="Saxena K.B."/>
            <person name="Michael T."/>
            <person name="McCombie W.R."/>
            <person name="Yang B."/>
            <person name="Zhang G."/>
            <person name="Yang H."/>
            <person name="Wang J."/>
            <person name="Spillane C."/>
            <person name="Cook D.R."/>
            <person name="May G.D."/>
            <person name="Xu X."/>
            <person name="Jackson S.A."/>
        </authorList>
    </citation>
    <scope>NUCLEOTIDE SEQUENCE [LARGE SCALE GENOMIC DNA]</scope>
    <source>
        <strain evidence="4">cv. Asha</strain>
    </source>
</reference>
<dbReference type="AlphaFoldDB" id="A0A151S958"/>
<evidence type="ECO:0000313" key="2">
    <source>
        <dbReference type="EMBL" id="KYP51353.1"/>
    </source>
</evidence>
<dbReference type="Pfam" id="PF00078">
    <property type="entry name" value="RVT_1"/>
    <property type="match status" value="1"/>
</dbReference>
<evidence type="ECO:0000259" key="1">
    <source>
        <dbReference type="PROSITE" id="PS50878"/>
    </source>
</evidence>
<dbReference type="PANTHER" id="PTHR24559:SF444">
    <property type="entry name" value="REVERSE TRANSCRIPTASE DOMAIN-CONTAINING PROTEIN"/>
    <property type="match status" value="1"/>
</dbReference>
<protein>
    <submittedName>
        <fullName evidence="2">Retrovirus-related Pol polyprotein from transposon 17.6</fullName>
    </submittedName>
</protein>
<evidence type="ECO:0000313" key="3">
    <source>
        <dbReference type="EMBL" id="KYP51390.1"/>
    </source>
</evidence>
<dbReference type="Gene3D" id="3.30.70.270">
    <property type="match status" value="1"/>
</dbReference>
<dbReference type="EMBL" id="KQ483439">
    <property type="protein sequence ID" value="KYP51353.1"/>
    <property type="molecule type" value="Genomic_DNA"/>
</dbReference>
<dbReference type="Gramene" id="C.cajan_25449.t">
    <property type="protein sequence ID" value="C.cajan_25449.t.cds1"/>
    <property type="gene ID" value="C.cajan_25449"/>
</dbReference>
<evidence type="ECO:0000313" key="4">
    <source>
        <dbReference type="Proteomes" id="UP000075243"/>
    </source>
</evidence>
<name>A0A151S958_CAJCA</name>
<dbReference type="PROSITE" id="PS50878">
    <property type="entry name" value="RT_POL"/>
    <property type="match status" value="1"/>
</dbReference>
<dbReference type="InterPro" id="IPR043128">
    <property type="entry name" value="Rev_trsase/Diguanyl_cyclase"/>
</dbReference>
<dbReference type="CDD" id="cd01647">
    <property type="entry name" value="RT_LTR"/>
    <property type="match status" value="1"/>
</dbReference>
<keyword evidence="4" id="KW-1185">Reference proteome</keyword>
<accession>A0A151S958</accession>
<dbReference type="InterPro" id="IPR043502">
    <property type="entry name" value="DNA/RNA_pol_sf"/>
</dbReference>
<gene>
    <name evidence="2" type="ORF">KK1_026784</name>
    <name evidence="3" type="ORF">KK1_026823</name>
</gene>
<dbReference type="Gene3D" id="3.10.10.10">
    <property type="entry name" value="HIV Type 1 Reverse Transcriptase, subunit A, domain 1"/>
    <property type="match status" value="1"/>
</dbReference>
<organism evidence="2 4">
    <name type="scientific">Cajanus cajan</name>
    <name type="common">Pigeon pea</name>
    <name type="synonym">Cajanus indicus</name>
    <dbReference type="NCBI Taxonomy" id="3821"/>
    <lineage>
        <taxon>Eukaryota</taxon>
        <taxon>Viridiplantae</taxon>
        <taxon>Streptophyta</taxon>
        <taxon>Embryophyta</taxon>
        <taxon>Tracheophyta</taxon>
        <taxon>Spermatophyta</taxon>
        <taxon>Magnoliopsida</taxon>
        <taxon>eudicotyledons</taxon>
        <taxon>Gunneridae</taxon>
        <taxon>Pentapetalae</taxon>
        <taxon>rosids</taxon>
        <taxon>fabids</taxon>
        <taxon>Fabales</taxon>
        <taxon>Fabaceae</taxon>
        <taxon>Papilionoideae</taxon>
        <taxon>50 kb inversion clade</taxon>
        <taxon>NPAAA clade</taxon>
        <taxon>indigoferoid/millettioid clade</taxon>
        <taxon>Phaseoleae</taxon>
        <taxon>Cajanus</taxon>
    </lineage>
</organism>
<feature type="domain" description="Reverse transcriptase" evidence="1">
    <location>
        <begin position="1"/>
        <end position="127"/>
    </location>
</feature>
<dbReference type="SUPFAM" id="SSF56672">
    <property type="entry name" value="DNA/RNA polymerases"/>
    <property type="match status" value="1"/>
</dbReference>
<dbReference type="PANTHER" id="PTHR24559">
    <property type="entry name" value="TRANSPOSON TY3-I GAG-POL POLYPROTEIN"/>
    <property type="match status" value="1"/>
</dbReference>
<dbReference type="Proteomes" id="UP000075243">
    <property type="component" value="Unassembled WGS sequence"/>
</dbReference>
<dbReference type="InterPro" id="IPR000477">
    <property type="entry name" value="RT_dom"/>
</dbReference>